<feature type="region of interest" description="Disordered" evidence="5">
    <location>
        <begin position="786"/>
        <end position="871"/>
    </location>
</feature>
<dbReference type="PANTHER" id="PTHR15090">
    <property type="entry name" value="SEQUESTOSOME 1-RELATED"/>
    <property type="match status" value="1"/>
</dbReference>
<sequence>MSNAAASTLTRQRVGVAMFSFAAAASIGYACFQAYRTSQQVPDPAHPLRRSNAVRHRRGSAPGPQQQLEHEHENQHDHGHDHDSEASWTSQDEPPADENNLDHTTVRPMTDGETVADDHPMQDDWFNEPLNFQRAGQNIVSLLFRVSEDNARRNAYVHRGCQCNACGIVPIRGIRYRCANCADFDLCETCESQGLHYKTHVFYKIKIPAPRLGPRHMQPVWYPGDPENCLRNLPKSLIARLSKETGLERPELEALWEQWTFMANTEWREDPDDLCLAMDRQTFEQYLVPWSGNKRAAPNLMQSRIFSFYDTNNDGLISFPEFLHATSFRKQKDRLRRVFDGYDVDGDGFINRRDCLRLFRAYYVMFKQMHEDMIDGLDDQVMSSTEAKQLITGRQPLSSLFGREGGFPSADPNRPMEGKVINSNTGDVIISDGNGRAVKEDGPDTADRQSLLSNLFTRPARVVETLFSPVSENQPSPGDIRDPRYLNALLNPPTRVDELPALMIGETRGHEIFVVLNENPAHEESSEGHEDDSGENSHRSGQEGASGASAGPDRTEDQHGAEASQTSTSQRLDRRLRSSHRRSKANAQRKLLDRWLKRQFYLDEEEGAVAPDGYNEEEDILSSLNGIAESSKSASRAPLPTSRPRSSSKVRFAEETDEYETRSDRSTSSRMIPERWGGMDIPDAERDAGKEVFYQVMQQAFNEILDLLFKAKEDLAVEVAATKEAREKHRALFETINLEGIDSPSSESAMSPDFSARSDKPQEEPTLPDLLALSGYTIDDPLRAGEEAMESETSGPKDKGKHVEELPAPSTEGDWSPMSPEGDDVYRDPTMPQFRPNSASASAAAPTKKMEDAREEHTTHATPSKGKSVQTANGVAMTEHNDPSSSLPTPIPRTTLIKWKRLDLAEQEAKARGGWGRLNYEEFVKIFRLEESTGTRMDYLCTWIDFCIPYP</sequence>
<feature type="domain" description="ZZ-type" evidence="6">
    <location>
        <begin position="158"/>
        <end position="210"/>
    </location>
</feature>
<evidence type="ECO:0000313" key="9">
    <source>
        <dbReference type="Proteomes" id="UP001174936"/>
    </source>
</evidence>
<comment type="caution">
    <text evidence="8">The sequence shown here is derived from an EMBL/GenBank/DDBJ whole genome shotgun (WGS) entry which is preliminary data.</text>
</comment>
<feature type="compositionally biased region" description="Basic and acidic residues" evidence="5">
    <location>
        <begin position="68"/>
        <end position="85"/>
    </location>
</feature>
<keyword evidence="3" id="KW-0862">Zinc</keyword>
<keyword evidence="1" id="KW-0479">Metal-binding</keyword>
<feature type="region of interest" description="Disordered" evidence="5">
    <location>
        <begin position="741"/>
        <end position="774"/>
    </location>
</feature>
<name>A0AA40D1J2_9PEZI</name>
<evidence type="ECO:0000256" key="5">
    <source>
        <dbReference type="SAM" id="MobiDB-lite"/>
    </source>
</evidence>
<dbReference type="CDD" id="cd00051">
    <property type="entry name" value="EFh"/>
    <property type="match status" value="1"/>
</dbReference>
<dbReference type="InterPro" id="IPR002048">
    <property type="entry name" value="EF_hand_dom"/>
</dbReference>
<feature type="compositionally biased region" description="Basic residues" evidence="5">
    <location>
        <begin position="47"/>
        <end position="59"/>
    </location>
</feature>
<feature type="region of interest" description="Disordered" evidence="5">
    <location>
        <begin position="39"/>
        <end position="119"/>
    </location>
</feature>
<evidence type="ECO:0000259" key="7">
    <source>
        <dbReference type="PROSITE" id="PS50222"/>
    </source>
</evidence>
<feature type="domain" description="EF-hand" evidence="7">
    <location>
        <begin position="330"/>
        <end position="365"/>
    </location>
</feature>
<dbReference type="SUPFAM" id="SSF47473">
    <property type="entry name" value="EF-hand"/>
    <property type="match status" value="1"/>
</dbReference>
<dbReference type="EMBL" id="JAULSV010000001">
    <property type="protein sequence ID" value="KAK0657158.1"/>
    <property type="molecule type" value="Genomic_DNA"/>
</dbReference>
<feature type="compositionally biased region" description="Basic and acidic residues" evidence="5">
    <location>
        <begin position="651"/>
        <end position="667"/>
    </location>
</feature>
<feature type="compositionally biased region" description="Low complexity" evidence="5">
    <location>
        <begin position="542"/>
        <end position="551"/>
    </location>
</feature>
<proteinExistence type="predicted"/>
<dbReference type="Proteomes" id="UP001174936">
    <property type="component" value="Unassembled WGS sequence"/>
</dbReference>
<dbReference type="SMART" id="SM00054">
    <property type="entry name" value="EFh"/>
    <property type="match status" value="2"/>
</dbReference>
<protein>
    <recommendedName>
        <fullName evidence="10">E3 ubiquitin-protein ligase HERC2</fullName>
    </recommendedName>
</protein>
<evidence type="ECO:0008006" key="10">
    <source>
        <dbReference type="Google" id="ProtNLM"/>
    </source>
</evidence>
<evidence type="ECO:0000256" key="1">
    <source>
        <dbReference type="ARBA" id="ARBA00022723"/>
    </source>
</evidence>
<dbReference type="GO" id="GO:0005509">
    <property type="term" value="F:calcium ion binding"/>
    <property type="evidence" value="ECO:0007669"/>
    <property type="project" value="InterPro"/>
</dbReference>
<dbReference type="SUPFAM" id="SSF57850">
    <property type="entry name" value="RING/U-box"/>
    <property type="match status" value="1"/>
</dbReference>
<organism evidence="8 9">
    <name type="scientific">Cercophora newfieldiana</name>
    <dbReference type="NCBI Taxonomy" id="92897"/>
    <lineage>
        <taxon>Eukaryota</taxon>
        <taxon>Fungi</taxon>
        <taxon>Dikarya</taxon>
        <taxon>Ascomycota</taxon>
        <taxon>Pezizomycotina</taxon>
        <taxon>Sordariomycetes</taxon>
        <taxon>Sordariomycetidae</taxon>
        <taxon>Sordariales</taxon>
        <taxon>Lasiosphaeriaceae</taxon>
        <taxon>Cercophora</taxon>
    </lineage>
</organism>
<dbReference type="InterPro" id="IPR052260">
    <property type="entry name" value="Autophagy_Rcpt_SigReg"/>
</dbReference>
<evidence type="ECO:0000256" key="3">
    <source>
        <dbReference type="ARBA" id="ARBA00022833"/>
    </source>
</evidence>
<dbReference type="Pfam" id="PF00569">
    <property type="entry name" value="ZZ"/>
    <property type="match status" value="1"/>
</dbReference>
<dbReference type="Gene3D" id="1.10.238.10">
    <property type="entry name" value="EF-hand"/>
    <property type="match status" value="1"/>
</dbReference>
<gene>
    <name evidence="8" type="ORF">B0T16DRAFT_317950</name>
</gene>
<dbReference type="PROSITE" id="PS50222">
    <property type="entry name" value="EF_HAND_2"/>
    <property type="match status" value="1"/>
</dbReference>
<reference evidence="8" key="1">
    <citation type="submission" date="2023-06" db="EMBL/GenBank/DDBJ databases">
        <title>Genome-scale phylogeny and comparative genomics of the fungal order Sordariales.</title>
        <authorList>
            <consortium name="Lawrence Berkeley National Laboratory"/>
            <person name="Hensen N."/>
            <person name="Bonometti L."/>
            <person name="Westerberg I."/>
            <person name="Brannstrom I.O."/>
            <person name="Guillou S."/>
            <person name="Cros-Aarteil S."/>
            <person name="Calhoun S."/>
            <person name="Haridas S."/>
            <person name="Kuo A."/>
            <person name="Mondo S."/>
            <person name="Pangilinan J."/>
            <person name="Riley R."/>
            <person name="Labutti K."/>
            <person name="Andreopoulos B."/>
            <person name="Lipzen A."/>
            <person name="Chen C."/>
            <person name="Yanf M."/>
            <person name="Daum C."/>
            <person name="Ng V."/>
            <person name="Clum A."/>
            <person name="Steindorff A."/>
            <person name="Ohm R."/>
            <person name="Martin F."/>
            <person name="Silar P."/>
            <person name="Natvig D."/>
            <person name="Lalanne C."/>
            <person name="Gautier V."/>
            <person name="Ament-Velasquez S.L."/>
            <person name="Kruys A."/>
            <person name="Hutchinson M.I."/>
            <person name="Powell A.J."/>
            <person name="Barry K."/>
            <person name="Miller A.N."/>
            <person name="Grigoriev I.V."/>
            <person name="Debuchy R."/>
            <person name="Gladieux P."/>
            <person name="Thoren M.H."/>
            <person name="Johannesson H."/>
        </authorList>
    </citation>
    <scope>NUCLEOTIDE SEQUENCE</scope>
    <source>
        <strain evidence="8">SMH2532-1</strain>
    </source>
</reference>
<evidence type="ECO:0000259" key="6">
    <source>
        <dbReference type="PROSITE" id="PS50135"/>
    </source>
</evidence>
<dbReference type="InterPro" id="IPR000433">
    <property type="entry name" value="Znf_ZZ"/>
</dbReference>
<accession>A0AA40D1J2</accession>
<dbReference type="InterPro" id="IPR043145">
    <property type="entry name" value="Znf_ZZ_sf"/>
</dbReference>
<dbReference type="Gene3D" id="3.30.60.90">
    <property type="match status" value="1"/>
</dbReference>
<dbReference type="CDD" id="cd02340">
    <property type="entry name" value="ZZ_NBR1_like"/>
    <property type="match status" value="1"/>
</dbReference>
<dbReference type="PROSITE" id="PS01357">
    <property type="entry name" value="ZF_ZZ_1"/>
    <property type="match status" value="1"/>
</dbReference>
<keyword evidence="2 4" id="KW-0863">Zinc-finger</keyword>
<dbReference type="PROSITE" id="PS50135">
    <property type="entry name" value="ZF_ZZ_2"/>
    <property type="match status" value="1"/>
</dbReference>
<dbReference type="AlphaFoldDB" id="A0AA40D1J2"/>
<feature type="compositionally biased region" description="Basic and acidic residues" evidence="5">
    <location>
        <begin position="795"/>
        <end position="805"/>
    </location>
</feature>
<dbReference type="InterPro" id="IPR011992">
    <property type="entry name" value="EF-hand-dom_pair"/>
</dbReference>
<dbReference type="SMART" id="SM00291">
    <property type="entry name" value="ZnF_ZZ"/>
    <property type="match status" value="1"/>
</dbReference>
<feature type="region of interest" description="Disordered" evidence="5">
    <location>
        <begin position="521"/>
        <end position="588"/>
    </location>
</feature>
<feature type="compositionally biased region" description="Basic and acidic residues" evidence="5">
    <location>
        <begin position="848"/>
        <end position="859"/>
    </location>
</feature>
<evidence type="ECO:0000313" key="8">
    <source>
        <dbReference type="EMBL" id="KAK0657158.1"/>
    </source>
</evidence>
<keyword evidence="9" id="KW-1185">Reference proteome</keyword>
<evidence type="ECO:0000256" key="2">
    <source>
        <dbReference type="ARBA" id="ARBA00022771"/>
    </source>
</evidence>
<feature type="region of interest" description="Disordered" evidence="5">
    <location>
        <begin position="407"/>
        <end position="426"/>
    </location>
</feature>
<feature type="region of interest" description="Disordered" evidence="5">
    <location>
        <begin position="630"/>
        <end position="680"/>
    </location>
</feature>
<evidence type="ECO:0000256" key="4">
    <source>
        <dbReference type="PROSITE-ProRule" id="PRU00228"/>
    </source>
</evidence>
<dbReference type="GO" id="GO:0008270">
    <property type="term" value="F:zinc ion binding"/>
    <property type="evidence" value="ECO:0007669"/>
    <property type="project" value="UniProtKB-KW"/>
</dbReference>
<feature type="compositionally biased region" description="Polar residues" evidence="5">
    <location>
        <begin position="860"/>
        <end position="871"/>
    </location>
</feature>